<gene>
    <name evidence="1" type="ORF">J5V16_03270</name>
</gene>
<reference evidence="1 2" key="1">
    <citation type="submission" date="2021-03" db="EMBL/GenBank/DDBJ databases">
        <title>Glycomyces sp. nov., a novel actinomycete isolated from soil.</title>
        <authorList>
            <person name="Yang X."/>
            <person name="Xu X."/>
        </authorList>
    </citation>
    <scope>NUCLEOTIDE SEQUENCE [LARGE SCALE GENOMIC DNA]</scope>
    <source>
        <strain evidence="1 2">NEAU-S30</strain>
    </source>
</reference>
<dbReference type="RefSeq" id="WP_208494579.1">
    <property type="nucleotide sequence ID" value="NZ_JAGFNP010000002.1"/>
</dbReference>
<organism evidence="1 2">
    <name type="scientific">Glycomyces niveus</name>
    <dbReference type="NCBI Taxonomy" id="2820287"/>
    <lineage>
        <taxon>Bacteria</taxon>
        <taxon>Bacillati</taxon>
        <taxon>Actinomycetota</taxon>
        <taxon>Actinomycetes</taxon>
        <taxon>Glycomycetales</taxon>
        <taxon>Glycomycetaceae</taxon>
        <taxon>Glycomyces</taxon>
    </lineage>
</organism>
<dbReference type="EMBL" id="JAGFNP010000002">
    <property type="protein sequence ID" value="MBO3731826.1"/>
    <property type="molecule type" value="Genomic_DNA"/>
</dbReference>
<comment type="caution">
    <text evidence="1">The sequence shown here is derived from an EMBL/GenBank/DDBJ whole genome shotgun (WGS) entry which is preliminary data.</text>
</comment>
<proteinExistence type="predicted"/>
<accession>A0ABS3TZ93</accession>
<name>A0ABS3TZ93_9ACTN</name>
<keyword evidence="2" id="KW-1185">Reference proteome</keyword>
<protein>
    <submittedName>
        <fullName evidence="1">DUF664 domain-containing protein</fullName>
    </submittedName>
</protein>
<dbReference type="Proteomes" id="UP000681341">
    <property type="component" value="Unassembled WGS sequence"/>
</dbReference>
<evidence type="ECO:0000313" key="1">
    <source>
        <dbReference type="EMBL" id="MBO3731826.1"/>
    </source>
</evidence>
<dbReference type="SUPFAM" id="SSF109854">
    <property type="entry name" value="DinB/YfiT-like putative metalloenzymes"/>
    <property type="match status" value="1"/>
</dbReference>
<dbReference type="Pfam" id="PF04978">
    <property type="entry name" value="MST"/>
    <property type="match status" value="1"/>
</dbReference>
<sequence>MNPEPERAALVRRQEMQRAHVLGILGGLDEQALREPAVPSGWSCLDLVHHLAIDVERFWLRAVMGGERDAIDSFAVDGGAWTAPPELSPAEVFDLYRREAALGDAAVAARPLDAGPAWWPDRYGPWRIGAFREVMLHVITDTAGHAGQLDIVRELRDGRQWLVVD</sequence>
<evidence type="ECO:0000313" key="2">
    <source>
        <dbReference type="Proteomes" id="UP000681341"/>
    </source>
</evidence>
<dbReference type="Gene3D" id="1.20.120.450">
    <property type="entry name" value="dinb family like domain"/>
    <property type="match status" value="1"/>
</dbReference>
<dbReference type="InterPro" id="IPR007061">
    <property type="entry name" value="MST-like"/>
</dbReference>
<dbReference type="InterPro" id="IPR034660">
    <property type="entry name" value="DinB/YfiT-like"/>
</dbReference>